<dbReference type="InterPro" id="IPR005031">
    <property type="entry name" value="COQ10_START"/>
</dbReference>
<comment type="caution">
    <text evidence="6">The sequence shown here is derived from an EMBL/GenBank/DDBJ whole genome shotgun (WGS) entry which is preliminary data.</text>
</comment>
<evidence type="ECO:0000256" key="4">
    <source>
        <dbReference type="SAM" id="MobiDB-lite"/>
    </source>
</evidence>
<dbReference type="PANTHER" id="PTHR12901:SF10">
    <property type="entry name" value="COENZYME Q-BINDING PROTEIN COQ10, MITOCHONDRIAL"/>
    <property type="match status" value="1"/>
</dbReference>
<organism evidence="6 7">
    <name type="scientific">Naganishia liquefaciens</name>
    <dbReference type="NCBI Taxonomy" id="104408"/>
    <lineage>
        <taxon>Eukaryota</taxon>
        <taxon>Fungi</taxon>
        <taxon>Dikarya</taxon>
        <taxon>Basidiomycota</taxon>
        <taxon>Agaricomycotina</taxon>
        <taxon>Tremellomycetes</taxon>
        <taxon>Filobasidiales</taxon>
        <taxon>Filobasidiaceae</taxon>
        <taxon>Naganishia</taxon>
    </lineage>
</organism>
<dbReference type="EMBL" id="BLZA01000023">
    <property type="protein sequence ID" value="GHJ87635.1"/>
    <property type="molecule type" value="Genomic_DNA"/>
</dbReference>
<dbReference type="AlphaFoldDB" id="A0A8H3TUT9"/>
<evidence type="ECO:0000259" key="5">
    <source>
        <dbReference type="Pfam" id="PF03364"/>
    </source>
</evidence>
<evidence type="ECO:0000313" key="7">
    <source>
        <dbReference type="Proteomes" id="UP000620104"/>
    </source>
</evidence>
<evidence type="ECO:0000256" key="3">
    <source>
        <dbReference type="ARBA" id="ARBA00024947"/>
    </source>
</evidence>
<dbReference type="CDD" id="cd07813">
    <property type="entry name" value="COQ10p_like"/>
    <property type="match status" value="1"/>
</dbReference>
<feature type="domain" description="Coenzyme Q-binding protein COQ10 START" evidence="5">
    <location>
        <begin position="84"/>
        <end position="255"/>
    </location>
</feature>
<sequence>MKSATPAIRFSLLQPRQLAHRFPVVCQIAHSSPSAPQPPRSSARRTFFSLADVARLLPNQEPTKSANGEYEDPNSQRVHVRKILPYTQEQLYKIVADVPSYSNFIPFCTTSSVVSPSASSDVASNRLGDMSNPFDVKAELQVGFGNFAERYTSRVQGIPYESVKATVNDSPLFHNLETTWSFQPASSTSPHPTTTPLTTPSESPSTTASTTPSSEAEGPTMLTIDLSFSFASPLHRMASQAFLPKVQDLMIEAFEKRCMQVYGKGKV</sequence>
<dbReference type="Pfam" id="PF03364">
    <property type="entry name" value="Polyketide_cyc"/>
    <property type="match status" value="1"/>
</dbReference>
<proteinExistence type="inferred from homology"/>
<dbReference type="InterPro" id="IPR044996">
    <property type="entry name" value="COQ10-like"/>
</dbReference>
<dbReference type="Gene3D" id="3.30.530.20">
    <property type="match status" value="1"/>
</dbReference>
<dbReference type="OrthoDB" id="292693at2759"/>
<dbReference type="GO" id="GO:0005739">
    <property type="term" value="C:mitochondrion"/>
    <property type="evidence" value="ECO:0007669"/>
    <property type="project" value="TreeGrafter"/>
</dbReference>
<comment type="function">
    <text evidence="3">Required for the function of coenzyme Q in the respiratory chain. May serve as a chaperone or may be involved in the transport of Q6 from its site of synthesis to the catalytic sites of the respiratory complexes.</text>
</comment>
<dbReference type="SUPFAM" id="SSF55961">
    <property type="entry name" value="Bet v1-like"/>
    <property type="match status" value="1"/>
</dbReference>
<dbReference type="GO" id="GO:0045333">
    <property type="term" value="P:cellular respiration"/>
    <property type="evidence" value="ECO:0007669"/>
    <property type="project" value="InterPro"/>
</dbReference>
<reference evidence="6" key="1">
    <citation type="submission" date="2020-07" db="EMBL/GenBank/DDBJ databases">
        <title>Draft Genome Sequence of a Deep-Sea Yeast, Naganishia (Cryptococcus) liquefaciens strain N6.</title>
        <authorList>
            <person name="Han Y.W."/>
            <person name="Kajitani R."/>
            <person name="Morimoto H."/>
            <person name="Parhat M."/>
            <person name="Tsubouchi H."/>
            <person name="Bakenova O."/>
            <person name="Ogata M."/>
            <person name="Argunhan B."/>
            <person name="Aoki R."/>
            <person name="Kajiwara S."/>
            <person name="Itoh T."/>
            <person name="Iwasaki H."/>
        </authorList>
    </citation>
    <scope>NUCLEOTIDE SEQUENCE</scope>
    <source>
        <strain evidence="6">N6</strain>
    </source>
</reference>
<evidence type="ECO:0000256" key="2">
    <source>
        <dbReference type="ARBA" id="ARBA00011814"/>
    </source>
</evidence>
<accession>A0A8H3TUT9</accession>
<keyword evidence="7" id="KW-1185">Reference proteome</keyword>
<protein>
    <recommendedName>
        <fullName evidence="5">Coenzyme Q-binding protein COQ10 START domain-containing protein</fullName>
    </recommendedName>
</protein>
<dbReference type="Proteomes" id="UP000620104">
    <property type="component" value="Unassembled WGS sequence"/>
</dbReference>
<evidence type="ECO:0000256" key="1">
    <source>
        <dbReference type="ARBA" id="ARBA00006885"/>
    </source>
</evidence>
<feature type="compositionally biased region" description="Low complexity" evidence="4">
    <location>
        <begin position="184"/>
        <end position="217"/>
    </location>
</feature>
<gene>
    <name evidence="6" type="ORF">NliqN6_4037</name>
</gene>
<comment type="similarity">
    <text evidence="1">Belongs to the COQ10 family.</text>
</comment>
<evidence type="ECO:0000313" key="6">
    <source>
        <dbReference type="EMBL" id="GHJ87635.1"/>
    </source>
</evidence>
<dbReference type="GO" id="GO:0048039">
    <property type="term" value="F:ubiquinone binding"/>
    <property type="evidence" value="ECO:0007669"/>
    <property type="project" value="InterPro"/>
</dbReference>
<name>A0A8H3TUT9_9TREE</name>
<dbReference type="PANTHER" id="PTHR12901">
    <property type="entry name" value="SPERM PROTEIN HOMOLOG"/>
    <property type="match status" value="1"/>
</dbReference>
<comment type="subunit">
    <text evidence="2">Interacts with coenzyme Q.</text>
</comment>
<feature type="region of interest" description="Disordered" evidence="4">
    <location>
        <begin position="182"/>
        <end position="218"/>
    </location>
</feature>
<dbReference type="InterPro" id="IPR023393">
    <property type="entry name" value="START-like_dom_sf"/>
</dbReference>